<dbReference type="Proteomes" id="UP000301751">
    <property type="component" value="Unassembled WGS sequence"/>
</dbReference>
<sequence length="233" mass="24676">MQAQTFSGIHDITGESQTRHGGIASEPTAAADLDGFGFARALIETRQNVSPKRLVEPGPSPQQFEALMSLAAAAPDHGLLMPWRFIVVPASQRHALAEVFALALIDRDAGATLEQIESAREKAYRAPLLMVAVACLGPREPDIPRLERMISMGAAVQNLLLGAHAMGFGAGLTSGQAMKSKRMHALCGLGHEEFAVCCVNIGTASKRKSAARLRPVPAEFVSELGAALPSRCS</sequence>
<gene>
    <name evidence="10" type="ORF">AQPW35_46750</name>
</gene>
<evidence type="ECO:0000256" key="7">
    <source>
        <dbReference type="ARBA" id="ARBA00023027"/>
    </source>
</evidence>
<comment type="similarity">
    <text evidence="2">Belongs to the nitroreductase family.</text>
</comment>
<evidence type="ECO:0000256" key="8">
    <source>
        <dbReference type="SAM" id="MobiDB-lite"/>
    </source>
</evidence>
<evidence type="ECO:0000256" key="6">
    <source>
        <dbReference type="ARBA" id="ARBA00023002"/>
    </source>
</evidence>
<dbReference type="RefSeq" id="WP_137735298.1">
    <property type="nucleotide sequence ID" value="NZ_BJCL01000018.1"/>
</dbReference>
<dbReference type="GO" id="GO:0016491">
    <property type="term" value="F:oxidoreductase activity"/>
    <property type="evidence" value="ECO:0007669"/>
    <property type="project" value="UniProtKB-KW"/>
</dbReference>
<dbReference type="PANTHER" id="PTHR43821:SF1">
    <property type="entry name" value="NAD(P)H NITROREDUCTASE YDJA-RELATED"/>
    <property type="match status" value="1"/>
</dbReference>
<dbReference type="OrthoDB" id="9804207at2"/>
<dbReference type="InterPro" id="IPR052530">
    <property type="entry name" value="NAD(P)H_nitroreductase"/>
</dbReference>
<keyword evidence="11" id="KW-1185">Reference proteome</keyword>
<organism evidence="10 11">
    <name type="scientific">Pseudaquabacterium pictum</name>
    <dbReference type="NCBI Taxonomy" id="2315236"/>
    <lineage>
        <taxon>Bacteria</taxon>
        <taxon>Pseudomonadati</taxon>
        <taxon>Pseudomonadota</taxon>
        <taxon>Betaproteobacteria</taxon>
        <taxon>Burkholderiales</taxon>
        <taxon>Sphaerotilaceae</taxon>
        <taxon>Pseudaquabacterium</taxon>
    </lineage>
</organism>
<keyword evidence="7" id="KW-0520">NAD</keyword>
<dbReference type="EMBL" id="BJCL01000018">
    <property type="protein sequence ID" value="GCL65594.1"/>
    <property type="molecule type" value="Genomic_DNA"/>
</dbReference>
<dbReference type="SUPFAM" id="SSF55469">
    <property type="entry name" value="FMN-dependent nitroreductase-like"/>
    <property type="match status" value="1"/>
</dbReference>
<reference evidence="11" key="1">
    <citation type="submission" date="2019-03" db="EMBL/GenBank/DDBJ databases">
        <title>Aquabacterium pictum sp.nov., the first bacteriochlorophyll a-containing freshwater bacterium in the genus Aquabacterium of the class Betaproteobacteria.</title>
        <authorList>
            <person name="Hirose S."/>
            <person name="Tank M."/>
            <person name="Hara E."/>
            <person name="Tamaki H."/>
            <person name="Takaichi S."/>
            <person name="Haruta S."/>
            <person name="Hanada S."/>
        </authorList>
    </citation>
    <scope>NUCLEOTIDE SEQUENCE [LARGE SCALE GENOMIC DNA]</scope>
    <source>
        <strain evidence="11">W35</strain>
    </source>
</reference>
<protein>
    <recommendedName>
        <fullName evidence="9">Nitroreductase domain-containing protein</fullName>
    </recommendedName>
</protein>
<evidence type="ECO:0000256" key="4">
    <source>
        <dbReference type="ARBA" id="ARBA00022643"/>
    </source>
</evidence>
<dbReference type="Gene3D" id="3.40.109.10">
    <property type="entry name" value="NADH Oxidase"/>
    <property type="match status" value="1"/>
</dbReference>
<feature type="domain" description="Nitroreductase" evidence="9">
    <location>
        <begin position="56"/>
        <end position="202"/>
    </location>
</feature>
<dbReference type="AlphaFoldDB" id="A0A480AVR2"/>
<dbReference type="InterPro" id="IPR029479">
    <property type="entry name" value="Nitroreductase"/>
</dbReference>
<dbReference type="InterPro" id="IPR000415">
    <property type="entry name" value="Nitroreductase-like"/>
</dbReference>
<dbReference type="PANTHER" id="PTHR43821">
    <property type="entry name" value="NAD(P)H NITROREDUCTASE YDJA-RELATED"/>
    <property type="match status" value="1"/>
</dbReference>
<name>A0A480AVR2_9BURK</name>
<dbReference type="InterPro" id="IPR026021">
    <property type="entry name" value="YdjA-like"/>
</dbReference>
<evidence type="ECO:0000259" key="9">
    <source>
        <dbReference type="Pfam" id="PF00881"/>
    </source>
</evidence>
<evidence type="ECO:0000256" key="3">
    <source>
        <dbReference type="ARBA" id="ARBA00022630"/>
    </source>
</evidence>
<evidence type="ECO:0000313" key="11">
    <source>
        <dbReference type="Proteomes" id="UP000301751"/>
    </source>
</evidence>
<accession>A0A480AVR2</accession>
<comment type="caution">
    <text evidence="10">The sequence shown here is derived from an EMBL/GenBank/DDBJ whole genome shotgun (WGS) entry which is preliminary data.</text>
</comment>
<proteinExistence type="inferred from homology"/>
<evidence type="ECO:0000256" key="1">
    <source>
        <dbReference type="ARBA" id="ARBA00001917"/>
    </source>
</evidence>
<keyword evidence="3" id="KW-0285">Flavoprotein</keyword>
<dbReference type="CDD" id="cd02135">
    <property type="entry name" value="YdjA-like"/>
    <property type="match status" value="1"/>
</dbReference>
<keyword evidence="5" id="KW-0521">NADP</keyword>
<comment type="cofactor">
    <cofactor evidence="1">
        <name>FMN</name>
        <dbReference type="ChEBI" id="CHEBI:58210"/>
    </cofactor>
</comment>
<evidence type="ECO:0000313" key="10">
    <source>
        <dbReference type="EMBL" id="GCL65594.1"/>
    </source>
</evidence>
<evidence type="ECO:0000256" key="2">
    <source>
        <dbReference type="ARBA" id="ARBA00007118"/>
    </source>
</evidence>
<keyword evidence="4" id="KW-0288">FMN</keyword>
<keyword evidence="6" id="KW-0560">Oxidoreductase</keyword>
<feature type="region of interest" description="Disordered" evidence="8">
    <location>
        <begin position="1"/>
        <end position="22"/>
    </location>
</feature>
<evidence type="ECO:0000256" key="5">
    <source>
        <dbReference type="ARBA" id="ARBA00022857"/>
    </source>
</evidence>
<dbReference type="Pfam" id="PF00881">
    <property type="entry name" value="Nitroreductase"/>
    <property type="match status" value="1"/>
</dbReference>